<proteinExistence type="predicted"/>
<organism evidence="1 2">
    <name type="scientific">Lacticaseibacillus mingshuiensis</name>
    <dbReference type="NCBI Taxonomy" id="2799574"/>
    <lineage>
        <taxon>Bacteria</taxon>
        <taxon>Bacillati</taxon>
        <taxon>Bacillota</taxon>
        <taxon>Bacilli</taxon>
        <taxon>Lactobacillales</taxon>
        <taxon>Lactobacillaceae</taxon>
        <taxon>Lacticaseibacillus</taxon>
    </lineage>
</organism>
<dbReference type="RefSeq" id="WP_203628404.1">
    <property type="nucleotide sequence ID" value="NZ_BOLQ01000027.1"/>
</dbReference>
<protein>
    <submittedName>
        <fullName evidence="1">Uncharacterized protein</fullName>
    </submittedName>
</protein>
<comment type="caution">
    <text evidence="1">The sequence shown here is derived from an EMBL/GenBank/DDBJ whole genome shotgun (WGS) entry which is preliminary data.</text>
</comment>
<gene>
    <name evidence="1" type="ORF">ACFQ4P_11560</name>
</gene>
<accession>A0ABW4CJ62</accession>
<reference evidence="2" key="1">
    <citation type="journal article" date="2019" name="Int. J. Syst. Evol. Microbiol.">
        <title>The Global Catalogue of Microorganisms (GCM) 10K type strain sequencing project: providing services to taxonomists for standard genome sequencing and annotation.</title>
        <authorList>
            <consortium name="The Broad Institute Genomics Platform"/>
            <consortium name="The Broad Institute Genome Sequencing Center for Infectious Disease"/>
            <person name="Wu L."/>
            <person name="Ma J."/>
        </authorList>
    </citation>
    <scope>NUCLEOTIDE SEQUENCE [LARGE SCALE GENOMIC DNA]</scope>
    <source>
        <strain evidence="2">CCM 8980</strain>
    </source>
</reference>
<evidence type="ECO:0000313" key="2">
    <source>
        <dbReference type="Proteomes" id="UP001597196"/>
    </source>
</evidence>
<name>A0ABW4CJ62_9LACO</name>
<dbReference type="EMBL" id="JBHTOC010000019">
    <property type="protein sequence ID" value="MFD1430874.1"/>
    <property type="molecule type" value="Genomic_DNA"/>
</dbReference>
<keyword evidence="2" id="KW-1185">Reference proteome</keyword>
<dbReference type="Proteomes" id="UP001597196">
    <property type="component" value="Unassembled WGS sequence"/>
</dbReference>
<sequence>MTQLYRAWFRSKKDGRYLQSYKTDTMESFSVQLTDDPDEAVSLVTDITNDVQLETRLFQAVLRHPDRSSIPLFYSITIEAFQIVRHYFEIVTEKVDPDVIEGREVTYAVGDVLVDYDRFGAERQIARDNNRVFNLDEADWAKRQFTVLAAGHYVDSDTGQAYAGMTVAGPDQPTFWALPDELLEWSDLAYQMNNFPCVVEFGRLENGDGVGAMQLSIQLREDAE</sequence>
<evidence type="ECO:0000313" key="1">
    <source>
        <dbReference type="EMBL" id="MFD1430874.1"/>
    </source>
</evidence>